<dbReference type="EMBL" id="JAJSOW010000101">
    <property type="protein sequence ID" value="KAI9180916.1"/>
    <property type="molecule type" value="Genomic_DNA"/>
</dbReference>
<evidence type="ECO:0000256" key="1">
    <source>
        <dbReference type="SAM" id="MobiDB-lite"/>
    </source>
</evidence>
<sequence length="177" mass="20220">MRYTLIHSSYNAGEQRVDSNRYFEMLNICYQMITLTAGLKKHTQDVKANLYGMIDLYRANQEPSSMTQTGSNVGCMRGDATTVDGFGQVHSPNVVRGKGKPSSLKRASRMEKEIQKVKAKTKNAPEKGKRKEVKEHRRKRMGLCERAVGIRLRGDGEDEDQIELRFVGMEKMRYGKR</sequence>
<gene>
    <name evidence="2" type="ORF">LWI28_009420</name>
</gene>
<name>A0AAD5IYC5_ACENE</name>
<dbReference type="Proteomes" id="UP001064489">
    <property type="component" value="Chromosome 4"/>
</dbReference>
<dbReference type="AlphaFoldDB" id="A0AAD5IYC5"/>
<organism evidence="2 3">
    <name type="scientific">Acer negundo</name>
    <name type="common">Box elder</name>
    <dbReference type="NCBI Taxonomy" id="4023"/>
    <lineage>
        <taxon>Eukaryota</taxon>
        <taxon>Viridiplantae</taxon>
        <taxon>Streptophyta</taxon>
        <taxon>Embryophyta</taxon>
        <taxon>Tracheophyta</taxon>
        <taxon>Spermatophyta</taxon>
        <taxon>Magnoliopsida</taxon>
        <taxon>eudicotyledons</taxon>
        <taxon>Gunneridae</taxon>
        <taxon>Pentapetalae</taxon>
        <taxon>rosids</taxon>
        <taxon>malvids</taxon>
        <taxon>Sapindales</taxon>
        <taxon>Sapindaceae</taxon>
        <taxon>Hippocastanoideae</taxon>
        <taxon>Acereae</taxon>
        <taxon>Acer</taxon>
    </lineage>
</organism>
<protein>
    <submittedName>
        <fullName evidence="2">Uncharacterized protein</fullName>
    </submittedName>
</protein>
<proteinExistence type="predicted"/>
<reference evidence="2" key="1">
    <citation type="journal article" date="2022" name="Plant J.">
        <title>Strategies of tolerance reflected in two North American maple genomes.</title>
        <authorList>
            <person name="McEvoy S.L."/>
            <person name="Sezen U.U."/>
            <person name="Trouern-Trend A."/>
            <person name="McMahon S.M."/>
            <person name="Schaberg P.G."/>
            <person name="Yang J."/>
            <person name="Wegrzyn J.L."/>
            <person name="Swenson N.G."/>
        </authorList>
    </citation>
    <scope>NUCLEOTIDE SEQUENCE</scope>
    <source>
        <strain evidence="2">91603</strain>
    </source>
</reference>
<reference evidence="2" key="2">
    <citation type="submission" date="2023-02" db="EMBL/GenBank/DDBJ databases">
        <authorList>
            <person name="Swenson N.G."/>
            <person name="Wegrzyn J.L."/>
            <person name="Mcevoy S.L."/>
        </authorList>
    </citation>
    <scope>NUCLEOTIDE SEQUENCE</scope>
    <source>
        <strain evidence="2">91603</strain>
        <tissue evidence="2">Leaf</tissue>
    </source>
</reference>
<comment type="caution">
    <text evidence="2">The sequence shown here is derived from an EMBL/GenBank/DDBJ whole genome shotgun (WGS) entry which is preliminary data.</text>
</comment>
<evidence type="ECO:0000313" key="2">
    <source>
        <dbReference type="EMBL" id="KAI9180916.1"/>
    </source>
</evidence>
<accession>A0AAD5IYC5</accession>
<evidence type="ECO:0000313" key="3">
    <source>
        <dbReference type="Proteomes" id="UP001064489"/>
    </source>
</evidence>
<feature type="region of interest" description="Disordered" evidence="1">
    <location>
        <begin position="117"/>
        <end position="139"/>
    </location>
</feature>
<keyword evidence="3" id="KW-1185">Reference proteome</keyword>
<feature type="compositionally biased region" description="Basic and acidic residues" evidence="1">
    <location>
        <begin position="123"/>
        <end position="135"/>
    </location>
</feature>